<evidence type="ECO:0000256" key="1">
    <source>
        <dbReference type="SAM" id="MobiDB-lite"/>
    </source>
</evidence>
<evidence type="ECO:0000313" key="3">
    <source>
        <dbReference type="Proteomes" id="UP000022910"/>
    </source>
</evidence>
<evidence type="ECO:0000313" key="2">
    <source>
        <dbReference type="EMBL" id="EXX65375.1"/>
    </source>
</evidence>
<feature type="compositionally biased region" description="Basic and acidic residues" evidence="1">
    <location>
        <begin position="63"/>
        <end position="73"/>
    </location>
</feature>
<sequence>MEEETEDEQMARAIQMSMEGGSGMHDQEFMSAVLQTLPGVDLSDPQIQNALQGFPADNENNEEDSKKDKEKKK</sequence>
<comment type="caution">
    <text evidence="2">The sequence shown here is derived from an EMBL/GenBank/DDBJ whole genome shotgun (WGS) entry which is preliminary data.</text>
</comment>
<gene>
    <name evidence="2" type="ORF">RirG_133890</name>
</gene>
<dbReference type="PROSITE" id="PS50330">
    <property type="entry name" value="UIM"/>
    <property type="match status" value="1"/>
</dbReference>
<proteinExistence type="predicted"/>
<dbReference type="Pfam" id="PF02809">
    <property type="entry name" value="UIM"/>
    <property type="match status" value="1"/>
</dbReference>
<accession>A0A015JEC8</accession>
<name>A0A015JEC8_RHIIW</name>
<dbReference type="InterPro" id="IPR003903">
    <property type="entry name" value="UIM_dom"/>
</dbReference>
<dbReference type="EMBL" id="JEMT01022345">
    <property type="protein sequence ID" value="EXX65375.1"/>
    <property type="molecule type" value="Genomic_DNA"/>
</dbReference>
<dbReference type="STRING" id="1432141.A0A015JEC8"/>
<dbReference type="Proteomes" id="UP000022910">
    <property type="component" value="Unassembled WGS sequence"/>
</dbReference>
<protein>
    <submittedName>
        <fullName evidence="2">Uncharacterized protein</fullName>
    </submittedName>
</protein>
<feature type="region of interest" description="Disordered" evidence="1">
    <location>
        <begin position="43"/>
        <end position="73"/>
    </location>
</feature>
<dbReference type="OrthoDB" id="1731724at2759"/>
<reference evidence="2 3" key="1">
    <citation type="submission" date="2014-02" db="EMBL/GenBank/DDBJ databases">
        <title>Single nucleus genome sequencing reveals high similarity among nuclei of an endomycorrhizal fungus.</title>
        <authorList>
            <person name="Lin K."/>
            <person name="Geurts R."/>
            <person name="Zhang Z."/>
            <person name="Limpens E."/>
            <person name="Saunders D.G."/>
            <person name="Mu D."/>
            <person name="Pang E."/>
            <person name="Cao H."/>
            <person name="Cha H."/>
            <person name="Lin T."/>
            <person name="Zhou Q."/>
            <person name="Shang Y."/>
            <person name="Li Y."/>
            <person name="Ivanov S."/>
            <person name="Sharma T."/>
            <person name="Velzen R.V."/>
            <person name="Ruijter N.D."/>
            <person name="Aanen D.K."/>
            <person name="Win J."/>
            <person name="Kamoun S."/>
            <person name="Bisseling T."/>
            <person name="Huang S."/>
        </authorList>
    </citation>
    <scope>NUCLEOTIDE SEQUENCE [LARGE SCALE GENOMIC DNA]</scope>
    <source>
        <strain evidence="3">DAOM197198w</strain>
    </source>
</reference>
<organism evidence="2 3">
    <name type="scientific">Rhizophagus irregularis (strain DAOM 197198w)</name>
    <name type="common">Glomus intraradices</name>
    <dbReference type="NCBI Taxonomy" id="1432141"/>
    <lineage>
        <taxon>Eukaryota</taxon>
        <taxon>Fungi</taxon>
        <taxon>Fungi incertae sedis</taxon>
        <taxon>Mucoromycota</taxon>
        <taxon>Glomeromycotina</taxon>
        <taxon>Glomeromycetes</taxon>
        <taxon>Glomerales</taxon>
        <taxon>Glomeraceae</taxon>
        <taxon>Rhizophagus</taxon>
    </lineage>
</organism>
<keyword evidence="3" id="KW-1185">Reference proteome</keyword>
<dbReference type="AlphaFoldDB" id="A0A015JEC8"/>
<dbReference type="HOGENOM" id="CLU_2706181_0_0_1"/>